<organism evidence="1 2">
    <name type="scientific">Allobacillus salarius</name>
    <dbReference type="NCBI Taxonomy" id="1955272"/>
    <lineage>
        <taxon>Bacteria</taxon>
        <taxon>Bacillati</taxon>
        <taxon>Bacillota</taxon>
        <taxon>Bacilli</taxon>
        <taxon>Bacillales</taxon>
        <taxon>Bacillaceae</taxon>
        <taxon>Allobacillus</taxon>
    </lineage>
</organism>
<accession>A0A556P6F0</accession>
<evidence type="ECO:0000313" key="2">
    <source>
        <dbReference type="Proteomes" id="UP000316425"/>
    </source>
</evidence>
<gene>
    <name evidence="1" type="ORF">FPQ13_12705</name>
</gene>
<keyword evidence="2" id="KW-1185">Reference proteome</keyword>
<dbReference type="EMBL" id="VMHE01000044">
    <property type="protein sequence ID" value="TSJ59978.1"/>
    <property type="molecule type" value="Genomic_DNA"/>
</dbReference>
<reference evidence="1 2" key="1">
    <citation type="submission" date="2019-07" db="EMBL/GenBank/DDBJ databases">
        <title>Allobacillus sp. nov. SKP isolated from shrimp paste of Euphausiacea.</title>
        <authorList>
            <person name="Kanchanasin P."/>
            <person name="Tanasupawat S."/>
            <person name="Shi W."/>
            <person name="Wu L."/>
            <person name="Ma J."/>
        </authorList>
    </citation>
    <scope>NUCLEOTIDE SEQUENCE [LARGE SCALE GENOMIC DNA]</scope>
    <source>
        <strain evidence="1 2">SKP4-8</strain>
    </source>
</reference>
<dbReference type="OrthoDB" id="9822622at2"/>
<comment type="caution">
    <text evidence="1">The sequence shown here is derived from an EMBL/GenBank/DDBJ whole genome shotgun (WGS) entry which is preliminary data.</text>
</comment>
<proteinExistence type="predicted"/>
<dbReference type="RefSeq" id="WP_144089697.1">
    <property type="nucleotide sequence ID" value="NZ_VMHE01000044.1"/>
</dbReference>
<name>A0A556P6F0_9BACI</name>
<dbReference type="Proteomes" id="UP000316425">
    <property type="component" value="Unassembled WGS sequence"/>
</dbReference>
<protein>
    <submittedName>
        <fullName evidence="1">Uncharacterized protein</fullName>
    </submittedName>
</protein>
<dbReference type="AlphaFoldDB" id="A0A556P6F0"/>
<evidence type="ECO:0000313" key="1">
    <source>
        <dbReference type="EMBL" id="TSJ59978.1"/>
    </source>
</evidence>
<sequence>MARLVDEGWMRITKSPSQLNDMAELCDEQYYNGYYGVSTSHIYNTVSGVLSTVFSLFYNMSKTSTAIGIVVDNVAEIANSVSQTQLEGFLNGENMCNELRDYCYANDIINLDVTMYYHEFQTVDGRLNRYPRGNPHGDHQGKAYRINRMQLSNGQWISPQYG</sequence>